<evidence type="ECO:0000313" key="1">
    <source>
        <dbReference type="EMBL" id="KAG0142313.1"/>
    </source>
</evidence>
<reference evidence="1" key="1">
    <citation type="submission" date="2013-11" db="EMBL/GenBank/DDBJ databases">
        <title>Genome sequence of the fusiform rust pathogen reveals effectors for host alternation and coevolution with pine.</title>
        <authorList>
            <consortium name="DOE Joint Genome Institute"/>
            <person name="Smith K."/>
            <person name="Pendleton A."/>
            <person name="Kubisiak T."/>
            <person name="Anderson C."/>
            <person name="Salamov A."/>
            <person name="Aerts A."/>
            <person name="Riley R."/>
            <person name="Clum A."/>
            <person name="Lindquist E."/>
            <person name="Ence D."/>
            <person name="Campbell M."/>
            <person name="Kronenberg Z."/>
            <person name="Feau N."/>
            <person name="Dhillon B."/>
            <person name="Hamelin R."/>
            <person name="Burleigh J."/>
            <person name="Smith J."/>
            <person name="Yandell M."/>
            <person name="Nelson C."/>
            <person name="Grigoriev I."/>
            <person name="Davis J."/>
        </authorList>
    </citation>
    <scope>NUCLEOTIDE SEQUENCE</scope>
    <source>
        <strain evidence="1">G11</strain>
    </source>
</reference>
<organism evidence="1 2">
    <name type="scientific">Cronartium quercuum f. sp. fusiforme G11</name>
    <dbReference type="NCBI Taxonomy" id="708437"/>
    <lineage>
        <taxon>Eukaryota</taxon>
        <taxon>Fungi</taxon>
        <taxon>Dikarya</taxon>
        <taxon>Basidiomycota</taxon>
        <taxon>Pucciniomycotina</taxon>
        <taxon>Pucciniomycetes</taxon>
        <taxon>Pucciniales</taxon>
        <taxon>Coleosporiaceae</taxon>
        <taxon>Cronartium</taxon>
    </lineage>
</organism>
<name>A0A9P6T9A1_9BASI</name>
<dbReference type="EMBL" id="MU167352">
    <property type="protein sequence ID" value="KAG0142313.1"/>
    <property type="molecule type" value="Genomic_DNA"/>
</dbReference>
<accession>A0A9P6T9A1</accession>
<protein>
    <submittedName>
        <fullName evidence="1">Uncharacterized protein</fullName>
    </submittedName>
</protein>
<dbReference type="AlphaFoldDB" id="A0A9P6T9A1"/>
<proteinExistence type="predicted"/>
<keyword evidence="2" id="KW-1185">Reference proteome</keyword>
<dbReference type="Proteomes" id="UP000886653">
    <property type="component" value="Unassembled WGS sequence"/>
</dbReference>
<evidence type="ECO:0000313" key="2">
    <source>
        <dbReference type="Proteomes" id="UP000886653"/>
    </source>
</evidence>
<gene>
    <name evidence="1" type="ORF">CROQUDRAFT_97671</name>
</gene>
<sequence>MGFQIERKRGIRREVRRRALLHLRNWTWKEVNYHPVRRNFHSTSQHTFVGPSSPIKPERTIKHPYLDLVLHPQMECLDSDALRWHPQSFQAKIIAACLNLRPLVRHIKLPVHKQYRVVKKPGSASGLFGEETFGKISKFPTKQSGGLSGFLENLVMLRVLLTTDSNPCAG</sequence>
<comment type="caution">
    <text evidence="1">The sequence shown here is derived from an EMBL/GenBank/DDBJ whole genome shotgun (WGS) entry which is preliminary data.</text>
</comment>